<reference evidence="5" key="2">
    <citation type="submission" date="2019-11" db="UniProtKB">
        <authorList>
            <consortium name="WormBaseParasite"/>
        </authorList>
    </citation>
    <scope>IDENTIFICATION</scope>
</reference>
<dbReference type="AlphaFoldDB" id="A0A0R3U8L5"/>
<dbReference type="OrthoDB" id="6260718at2759"/>
<accession>A0A0R3U8L5</accession>
<evidence type="ECO:0000313" key="4">
    <source>
        <dbReference type="Proteomes" id="UP000267029"/>
    </source>
</evidence>
<evidence type="ECO:0000256" key="1">
    <source>
        <dbReference type="SAM" id="MobiDB-lite"/>
    </source>
</evidence>
<evidence type="ECO:0000259" key="2">
    <source>
        <dbReference type="Pfam" id="PF23055"/>
    </source>
</evidence>
<feature type="domain" description="DUF7041" evidence="2">
    <location>
        <begin position="22"/>
        <end position="96"/>
    </location>
</feature>
<dbReference type="Proteomes" id="UP000267029">
    <property type="component" value="Unassembled WGS sequence"/>
</dbReference>
<gene>
    <name evidence="3" type="ORF">MCOS_LOCUS3230</name>
</gene>
<feature type="region of interest" description="Disordered" evidence="1">
    <location>
        <begin position="101"/>
        <end position="123"/>
    </location>
</feature>
<dbReference type="Pfam" id="PF23055">
    <property type="entry name" value="DUF7041"/>
    <property type="match status" value="1"/>
</dbReference>
<organism evidence="5">
    <name type="scientific">Mesocestoides corti</name>
    <name type="common">Flatworm</name>
    <dbReference type="NCBI Taxonomy" id="53468"/>
    <lineage>
        <taxon>Eukaryota</taxon>
        <taxon>Metazoa</taxon>
        <taxon>Spiralia</taxon>
        <taxon>Lophotrochozoa</taxon>
        <taxon>Platyhelminthes</taxon>
        <taxon>Cestoda</taxon>
        <taxon>Eucestoda</taxon>
        <taxon>Cyclophyllidea</taxon>
        <taxon>Mesocestoididae</taxon>
        <taxon>Mesocestoides</taxon>
    </lineage>
</organism>
<keyword evidence="4" id="KW-1185">Reference proteome</keyword>
<dbReference type="InterPro" id="IPR055469">
    <property type="entry name" value="DUF7041"/>
</dbReference>
<proteinExistence type="predicted"/>
<reference evidence="3 4" key="1">
    <citation type="submission" date="2018-10" db="EMBL/GenBank/DDBJ databases">
        <authorList>
            <consortium name="Pathogen Informatics"/>
        </authorList>
    </citation>
    <scope>NUCLEOTIDE SEQUENCE [LARGE SCALE GENOMIC DNA]</scope>
</reference>
<dbReference type="EMBL" id="UXSR01000680">
    <property type="protein sequence ID" value="VDD77227.1"/>
    <property type="molecule type" value="Genomic_DNA"/>
</dbReference>
<sequence>MVESLNPSHLKDEIASKIPLFHGDPQEWFAKVEAIFCEHGITSQDIMYDLVVAQLPSNVMAEAIDLNDSDHSKNYQKVKTSIITRTANRQKSCLHEDIINSKVNNNTPNNPFRETRKDSFSGGQQNSIITAKTSDLQQTENSASKLREIQIFLIRRMARREKVSSTDLMLIDYGMEKIRELLDLIKQEFNRNKRDGSNH</sequence>
<evidence type="ECO:0000313" key="5">
    <source>
        <dbReference type="WBParaSite" id="MCU_010494-RA"/>
    </source>
</evidence>
<name>A0A0R3U8L5_MESCO</name>
<protein>
    <recommendedName>
        <fullName evidence="2">DUF7041 domain-containing protein</fullName>
    </recommendedName>
</protein>
<dbReference type="WBParaSite" id="MCU_010494-RA">
    <property type="protein sequence ID" value="MCU_010494-RA"/>
    <property type="gene ID" value="MCU_010494"/>
</dbReference>
<evidence type="ECO:0000313" key="3">
    <source>
        <dbReference type="EMBL" id="VDD77227.1"/>
    </source>
</evidence>